<proteinExistence type="predicted"/>
<accession>A0A5N1J567</accession>
<gene>
    <name evidence="1" type="ORF">F0P94_01790</name>
</gene>
<reference evidence="1 2" key="1">
    <citation type="submission" date="2019-09" db="EMBL/GenBank/DDBJ databases">
        <title>Genome sequence of Adhaeribacter sp. M2.</title>
        <authorList>
            <person name="Srinivasan S."/>
        </authorList>
    </citation>
    <scope>NUCLEOTIDE SEQUENCE [LARGE SCALE GENOMIC DNA]</scope>
    <source>
        <strain evidence="1 2">M2</strain>
    </source>
</reference>
<dbReference type="RefSeq" id="WP_150901983.1">
    <property type="nucleotide sequence ID" value="NZ_VTWT01000001.1"/>
</dbReference>
<dbReference type="Pfam" id="PF19654">
    <property type="entry name" value="DUF6157"/>
    <property type="match status" value="1"/>
</dbReference>
<comment type="caution">
    <text evidence="1">The sequence shown here is derived from an EMBL/GenBank/DDBJ whole genome shotgun (WGS) entry which is preliminary data.</text>
</comment>
<name>A0A5N1J567_9BACT</name>
<dbReference type="InterPro" id="IPR046155">
    <property type="entry name" value="DUF6157"/>
</dbReference>
<sequence length="137" mass="15897">MRIHTTNYQNTFIQVADDCPVTQGDIPPVKGDKKSVANLQFDLVKNNPYKYTSDEVFFLVYAERNDIVAEEFEEARQQFFSKGQPCFRASPLTKRYGWGVHNDEAGRIAIYGRETEDYQNFSENKDLKIVKAMRTNK</sequence>
<dbReference type="EMBL" id="VTWT01000001">
    <property type="protein sequence ID" value="KAA9345840.1"/>
    <property type="molecule type" value="Genomic_DNA"/>
</dbReference>
<evidence type="ECO:0000313" key="2">
    <source>
        <dbReference type="Proteomes" id="UP000326570"/>
    </source>
</evidence>
<dbReference type="AlphaFoldDB" id="A0A5N1J567"/>
<protein>
    <submittedName>
        <fullName evidence="1">Uncharacterized protein</fullName>
    </submittedName>
</protein>
<organism evidence="1 2">
    <name type="scientific">Adhaeribacter soli</name>
    <dbReference type="NCBI Taxonomy" id="2607655"/>
    <lineage>
        <taxon>Bacteria</taxon>
        <taxon>Pseudomonadati</taxon>
        <taxon>Bacteroidota</taxon>
        <taxon>Cytophagia</taxon>
        <taxon>Cytophagales</taxon>
        <taxon>Hymenobacteraceae</taxon>
        <taxon>Adhaeribacter</taxon>
    </lineage>
</organism>
<keyword evidence="2" id="KW-1185">Reference proteome</keyword>
<dbReference type="Proteomes" id="UP000326570">
    <property type="component" value="Unassembled WGS sequence"/>
</dbReference>
<evidence type="ECO:0000313" key="1">
    <source>
        <dbReference type="EMBL" id="KAA9345840.1"/>
    </source>
</evidence>